<organism evidence="2">
    <name type="scientific">Grosmannia clavigera (strain kw1407 / UAMH 11150)</name>
    <name type="common">Blue stain fungus</name>
    <name type="synonym">Graphiocladiella clavigera</name>
    <dbReference type="NCBI Taxonomy" id="655863"/>
    <lineage>
        <taxon>Eukaryota</taxon>
        <taxon>Fungi</taxon>
        <taxon>Dikarya</taxon>
        <taxon>Ascomycota</taxon>
        <taxon>Pezizomycotina</taxon>
        <taxon>Sordariomycetes</taxon>
        <taxon>Sordariomycetidae</taxon>
        <taxon>Ophiostomatales</taxon>
        <taxon>Ophiostomataceae</taxon>
        <taxon>Leptographium</taxon>
    </lineage>
</organism>
<reference evidence="1 2" key="1">
    <citation type="journal article" date="2011" name="Proc. Natl. Acad. Sci. U.S.A.">
        <title>Genome and transcriptome analyses of the mountain pine beetle-fungal symbiont Grosmannia clavigera, a lodgepole pine pathogen.</title>
        <authorList>
            <person name="DiGuistini S."/>
            <person name="Wang Y."/>
            <person name="Liao N.Y."/>
            <person name="Taylor G."/>
            <person name="Tanguay P."/>
            <person name="Feau N."/>
            <person name="Henrissat B."/>
            <person name="Chan S.K."/>
            <person name="Hesse-Orce U."/>
            <person name="Alamouti S.M."/>
            <person name="Tsui C.K.M."/>
            <person name="Docking R.T."/>
            <person name="Levasseur A."/>
            <person name="Haridas S."/>
            <person name="Robertson G."/>
            <person name="Birol I."/>
            <person name="Holt R.A."/>
            <person name="Marra M.A."/>
            <person name="Hamelin R.C."/>
            <person name="Hirst M."/>
            <person name="Jones S.J.M."/>
            <person name="Bohlmann J."/>
            <person name="Breuil C."/>
        </authorList>
    </citation>
    <scope>NUCLEOTIDE SEQUENCE [LARGE SCALE GENOMIC DNA]</scope>
    <source>
        <strain evidence="2">kw1407 / UAMH 11150</strain>
    </source>
</reference>
<evidence type="ECO:0000313" key="2">
    <source>
        <dbReference type="Proteomes" id="UP000007796"/>
    </source>
</evidence>
<sequence>MSPRGEEVEKRRILSSSILEYVSMGIKAKWHAELPMVEKRGLTGGPGGALVSSEPGQVGMSGLRKRGKKARGKVAGDILVRIEIVEDVDGHCLQLCAADGGNLDGTQLVNELTDGVKVLGVGGAPRVGQRAFELAPLRIKKDEAALFQGWTGREKESSRRPEYTIIILVVENAVDQV</sequence>
<proteinExistence type="predicted"/>
<gene>
    <name evidence="1" type="ORF">CMQ_8031</name>
</gene>
<dbReference type="RefSeq" id="XP_014171047.1">
    <property type="nucleotide sequence ID" value="XM_014315572.1"/>
</dbReference>
<dbReference type="Proteomes" id="UP000007796">
    <property type="component" value="Unassembled WGS sequence"/>
</dbReference>
<evidence type="ECO:0000313" key="1">
    <source>
        <dbReference type="EMBL" id="EFX01565.1"/>
    </source>
</evidence>
<dbReference type="EMBL" id="GL629788">
    <property type="protein sequence ID" value="EFX01565.1"/>
    <property type="molecule type" value="Genomic_DNA"/>
</dbReference>
<dbReference type="GeneID" id="25981642"/>
<accession>F0XKT2</accession>
<dbReference type="InParanoid" id="F0XKT2"/>
<dbReference type="HOGENOM" id="CLU_1518025_0_0_1"/>
<keyword evidence="2" id="KW-1185">Reference proteome</keyword>
<protein>
    <submittedName>
        <fullName evidence="1">Uncharacterized protein</fullName>
    </submittedName>
</protein>
<dbReference type="AlphaFoldDB" id="F0XKT2"/>
<name>F0XKT2_GROCL</name>